<dbReference type="OrthoDB" id="2151789at2759"/>
<evidence type="ECO:0000256" key="4">
    <source>
        <dbReference type="ARBA" id="ARBA00023002"/>
    </source>
</evidence>
<dbReference type="PANTHER" id="PTHR42973:SF13">
    <property type="entry name" value="FAD-BINDING PCMH-TYPE DOMAIN-CONTAINING PROTEIN"/>
    <property type="match status" value="1"/>
</dbReference>
<dbReference type="Pfam" id="PF01565">
    <property type="entry name" value="FAD_binding_4"/>
    <property type="match status" value="1"/>
</dbReference>
<dbReference type="SUPFAM" id="SSF56176">
    <property type="entry name" value="FAD-binding/transporter-associated domain-like"/>
    <property type="match status" value="1"/>
</dbReference>
<dbReference type="InterPro" id="IPR012951">
    <property type="entry name" value="BBE"/>
</dbReference>
<evidence type="ECO:0000256" key="3">
    <source>
        <dbReference type="ARBA" id="ARBA00022827"/>
    </source>
</evidence>
<dbReference type="GO" id="GO:0016491">
    <property type="term" value="F:oxidoreductase activity"/>
    <property type="evidence" value="ECO:0007669"/>
    <property type="project" value="UniProtKB-KW"/>
</dbReference>
<dbReference type="GeneID" id="66075425"/>
<dbReference type="EMBL" id="CM032183">
    <property type="protein sequence ID" value="KAG7095625.1"/>
    <property type="molecule type" value="Genomic_DNA"/>
</dbReference>
<feature type="signal peptide" evidence="5">
    <location>
        <begin position="1"/>
        <end position="20"/>
    </location>
</feature>
<dbReference type="AlphaFoldDB" id="A0A9P7S5F2"/>
<keyword evidence="2" id="KW-0285">Flavoprotein</keyword>
<evidence type="ECO:0000256" key="2">
    <source>
        <dbReference type="ARBA" id="ARBA00022630"/>
    </source>
</evidence>
<feature type="chain" id="PRO_5040362641" description="FAD-binding PCMH-type domain-containing protein" evidence="5">
    <location>
        <begin position="21"/>
        <end position="492"/>
    </location>
</feature>
<sequence length="492" mass="52911">MLAYAVLAIVHYTFFLSTHAHSAAEPRVVDSDGICSQIENAISSASDVYYFGELSYFKDIGHWASSSSQLSLCSVEPGTAQDVGIILGILGTTQTPFAVKGGGHTANPGFSSTNGVQISMSRFSEVTYDAQSQTVVIGTGITWDDVYAALAPHNVNVVGGRVSGVGVAGFTLGGGYSWLSNQYGMTVDTVTAFELVKPDGAVVTVTESSDADLFFALRGGMNNFGIVTRFTLKTFPQGQVWGGLITYVAHHVDDVTKAAATFSATVTDPKASIITTYNFVLGSIGISQLLFYDGPTVPDGIFDDFLAIPHFTKNVKTRDFLDLVKTPPSDITIGQRGIFHTVPLLEITPAILEAVVNETMFWGSRLSLLSGNFISYQVEPFLPGVLSHASSPSAYPPSRSVMYLPFNVYYAWTFSFSDSKFHDTIRASVQHLTNVAVAEGQSGVETASPYPNYAMYDTPVTRIYGENLGRLQSVKARVDPSNIMRLTGGFKV</sequence>
<evidence type="ECO:0000256" key="1">
    <source>
        <dbReference type="ARBA" id="ARBA00005466"/>
    </source>
</evidence>
<keyword evidence="3" id="KW-0274">FAD</keyword>
<proteinExistence type="inferred from homology"/>
<comment type="similarity">
    <text evidence="1">Belongs to the oxygen-dependent FAD-linked oxidoreductase family.</text>
</comment>
<dbReference type="InterPro" id="IPR006094">
    <property type="entry name" value="Oxid_FAD_bind_N"/>
</dbReference>
<evidence type="ECO:0000313" key="8">
    <source>
        <dbReference type="Proteomes" id="UP001049176"/>
    </source>
</evidence>
<dbReference type="RefSeq" id="XP_043012095.1">
    <property type="nucleotide sequence ID" value="XM_043151002.1"/>
</dbReference>
<dbReference type="InterPro" id="IPR016166">
    <property type="entry name" value="FAD-bd_PCMH"/>
</dbReference>
<evidence type="ECO:0000259" key="6">
    <source>
        <dbReference type="PROSITE" id="PS51387"/>
    </source>
</evidence>
<dbReference type="InterPro" id="IPR036318">
    <property type="entry name" value="FAD-bd_PCMH-like_sf"/>
</dbReference>
<dbReference type="InterPro" id="IPR050416">
    <property type="entry name" value="FAD-linked_Oxidoreductase"/>
</dbReference>
<dbReference type="InterPro" id="IPR016169">
    <property type="entry name" value="FAD-bd_PCMH_sub2"/>
</dbReference>
<dbReference type="KEGG" id="more:E1B28_006349"/>
<accession>A0A9P7S5F2</accession>
<keyword evidence="8" id="KW-1185">Reference proteome</keyword>
<dbReference type="Gene3D" id="3.40.462.20">
    <property type="match status" value="1"/>
</dbReference>
<dbReference type="PROSITE" id="PS51387">
    <property type="entry name" value="FAD_PCMH"/>
    <property type="match status" value="1"/>
</dbReference>
<gene>
    <name evidence="7" type="ORF">E1B28_006349</name>
</gene>
<evidence type="ECO:0000256" key="5">
    <source>
        <dbReference type="SAM" id="SignalP"/>
    </source>
</evidence>
<comment type="caution">
    <text evidence="7">The sequence shown here is derived from an EMBL/GenBank/DDBJ whole genome shotgun (WGS) entry which is preliminary data.</text>
</comment>
<keyword evidence="5" id="KW-0732">Signal</keyword>
<feature type="domain" description="FAD-binding PCMH-type" evidence="6">
    <location>
        <begin position="67"/>
        <end position="237"/>
    </location>
</feature>
<dbReference type="GO" id="GO:0071949">
    <property type="term" value="F:FAD binding"/>
    <property type="evidence" value="ECO:0007669"/>
    <property type="project" value="InterPro"/>
</dbReference>
<dbReference type="Proteomes" id="UP001049176">
    <property type="component" value="Chromosome 3"/>
</dbReference>
<reference evidence="7" key="1">
    <citation type="journal article" date="2021" name="Genome Biol. Evol.">
        <title>The assembled and annotated genome of the fairy-ring fungus Marasmius oreades.</title>
        <authorList>
            <person name="Hiltunen M."/>
            <person name="Ament-Velasquez S.L."/>
            <person name="Johannesson H."/>
        </authorList>
    </citation>
    <scope>NUCLEOTIDE SEQUENCE</scope>
    <source>
        <strain evidence="7">03SP1</strain>
    </source>
</reference>
<organism evidence="7 8">
    <name type="scientific">Marasmius oreades</name>
    <name type="common">fairy-ring Marasmius</name>
    <dbReference type="NCBI Taxonomy" id="181124"/>
    <lineage>
        <taxon>Eukaryota</taxon>
        <taxon>Fungi</taxon>
        <taxon>Dikarya</taxon>
        <taxon>Basidiomycota</taxon>
        <taxon>Agaricomycotina</taxon>
        <taxon>Agaricomycetes</taxon>
        <taxon>Agaricomycetidae</taxon>
        <taxon>Agaricales</taxon>
        <taxon>Marasmiineae</taxon>
        <taxon>Marasmiaceae</taxon>
        <taxon>Marasmius</taxon>
    </lineage>
</organism>
<dbReference type="PANTHER" id="PTHR42973">
    <property type="entry name" value="BINDING OXIDOREDUCTASE, PUTATIVE (AFU_ORTHOLOGUE AFUA_1G17690)-RELATED"/>
    <property type="match status" value="1"/>
</dbReference>
<dbReference type="Pfam" id="PF08031">
    <property type="entry name" value="BBE"/>
    <property type="match status" value="1"/>
</dbReference>
<evidence type="ECO:0000313" key="7">
    <source>
        <dbReference type="EMBL" id="KAG7095625.1"/>
    </source>
</evidence>
<name>A0A9P7S5F2_9AGAR</name>
<protein>
    <recommendedName>
        <fullName evidence="6">FAD-binding PCMH-type domain-containing protein</fullName>
    </recommendedName>
</protein>
<keyword evidence="4" id="KW-0560">Oxidoreductase</keyword>
<dbReference type="Gene3D" id="3.30.465.10">
    <property type="match status" value="2"/>
</dbReference>